<evidence type="ECO:0000313" key="5">
    <source>
        <dbReference type="Proteomes" id="UP001177140"/>
    </source>
</evidence>
<comment type="pathway">
    <text evidence="2">Protein modification; protein ubiquitination.</text>
</comment>
<dbReference type="Proteomes" id="UP001177140">
    <property type="component" value="Unassembled WGS sequence"/>
</dbReference>
<dbReference type="InterPro" id="IPR044784">
    <property type="entry name" value="At1g01640-like"/>
</dbReference>
<protein>
    <recommendedName>
        <fullName evidence="3">BTB domain-containing protein</fullName>
    </recommendedName>
</protein>
<dbReference type="InterPro" id="IPR011333">
    <property type="entry name" value="SKP1/BTB/POZ_sf"/>
</dbReference>
<dbReference type="Gene3D" id="1.25.40.420">
    <property type="match status" value="1"/>
</dbReference>
<evidence type="ECO:0000313" key="4">
    <source>
        <dbReference type="EMBL" id="MCL7047621.1"/>
    </source>
</evidence>
<organism evidence="4 5">
    <name type="scientific">Papaver nudicaule</name>
    <name type="common">Iceland poppy</name>
    <dbReference type="NCBI Taxonomy" id="74823"/>
    <lineage>
        <taxon>Eukaryota</taxon>
        <taxon>Viridiplantae</taxon>
        <taxon>Streptophyta</taxon>
        <taxon>Embryophyta</taxon>
        <taxon>Tracheophyta</taxon>
        <taxon>Spermatophyta</taxon>
        <taxon>Magnoliopsida</taxon>
        <taxon>Ranunculales</taxon>
        <taxon>Papaveraceae</taxon>
        <taxon>Papaveroideae</taxon>
        <taxon>Papaver</taxon>
    </lineage>
</organism>
<dbReference type="EMBL" id="JAJJMA010295070">
    <property type="protein sequence ID" value="MCL7047621.1"/>
    <property type="molecule type" value="Genomic_DNA"/>
</dbReference>
<name>A0AA41VUB5_PAPNU</name>
<comment type="caution">
    <text evidence="4">The sequence shown here is derived from an EMBL/GenBank/DDBJ whole genome shotgun (WGS) entry which is preliminary data.</text>
</comment>
<keyword evidence="5" id="KW-1185">Reference proteome</keyword>
<dbReference type="Gene3D" id="3.30.710.10">
    <property type="entry name" value="Potassium Channel Kv1.1, Chain A"/>
    <property type="match status" value="1"/>
</dbReference>
<gene>
    <name evidence="4" type="ORF">MKW94_019588</name>
</gene>
<dbReference type="PANTHER" id="PTHR47274">
    <property type="entry name" value="BTB/POZ DOMAIN CONTAINING PROTEIN, EXPRESSED-RELATED"/>
    <property type="match status" value="1"/>
</dbReference>
<dbReference type="InterPro" id="IPR000210">
    <property type="entry name" value="BTB/POZ_dom"/>
</dbReference>
<evidence type="ECO:0000256" key="2">
    <source>
        <dbReference type="ARBA" id="ARBA00004906"/>
    </source>
</evidence>
<proteinExistence type="predicted"/>
<feature type="domain" description="BTB" evidence="3">
    <location>
        <begin position="2"/>
        <end position="70"/>
    </location>
</feature>
<dbReference type="AlphaFoldDB" id="A0AA41VUB5"/>
<reference evidence="4" key="1">
    <citation type="submission" date="2022-03" db="EMBL/GenBank/DDBJ databases">
        <title>A functionally conserved STORR gene fusion in Papaver species that diverged 16.8 million years ago.</title>
        <authorList>
            <person name="Catania T."/>
        </authorList>
    </citation>
    <scope>NUCLEOTIDE SEQUENCE</scope>
    <source>
        <strain evidence="4">S-191538</strain>
    </source>
</reference>
<evidence type="ECO:0000259" key="3">
    <source>
        <dbReference type="Pfam" id="PF00651"/>
    </source>
</evidence>
<dbReference type="SUPFAM" id="SSF54695">
    <property type="entry name" value="POZ domain"/>
    <property type="match status" value="1"/>
</dbReference>
<dbReference type="Pfam" id="PF00651">
    <property type="entry name" value="BTB"/>
    <property type="match status" value="1"/>
</dbReference>
<sequence>MLSSDTCKAAPTDTICLPEFNHEELETFLEFLYCGNLPREKFETHYYCLAIAANKYAIPHLEKFCEEQILKLLDSSNALKVLELSEICSNETLRAAAVESILCPETEIIDSPRLDQFATENPHLIMHILRHSCKKRKT</sequence>
<dbReference type="PANTHER" id="PTHR47274:SF1">
    <property type="entry name" value="BTB_POZ DOMAIN CONTAINING PROTEIN, EXPRESSED"/>
    <property type="match status" value="1"/>
</dbReference>
<evidence type="ECO:0000256" key="1">
    <source>
        <dbReference type="ARBA" id="ARBA00002668"/>
    </source>
</evidence>
<accession>A0AA41VUB5</accession>
<comment type="function">
    <text evidence="1">May act as a substrate-specific adapter of an E3 ubiquitin-protein ligase complex (CUL3-RBX1-BTB) which mediates the ubiquitination and subsequent proteasomal degradation of target proteins.</text>
</comment>